<evidence type="ECO:0000313" key="2">
    <source>
        <dbReference type="EMBL" id="ARZ66605.1"/>
    </source>
</evidence>
<reference evidence="2 3" key="1">
    <citation type="submission" date="2017-06" db="EMBL/GenBank/DDBJ databases">
        <title>Streptomyces albireticuli Genome sequencing and assembly.</title>
        <authorList>
            <person name="Wang Y."/>
            <person name="Du B."/>
            <person name="Ding Y."/>
            <person name="Liu H."/>
            <person name="Hou Q."/>
            <person name="Liu K."/>
            <person name="Yao L."/>
            <person name="Wang C."/>
        </authorList>
    </citation>
    <scope>NUCLEOTIDE SEQUENCE [LARGE SCALE GENOMIC DNA]</scope>
    <source>
        <strain evidence="2 3">MDJK11</strain>
    </source>
</reference>
<keyword evidence="1" id="KW-0812">Transmembrane</keyword>
<dbReference type="EMBL" id="CP021744">
    <property type="protein sequence ID" value="ARZ66605.1"/>
    <property type="molecule type" value="Genomic_DNA"/>
</dbReference>
<evidence type="ECO:0000313" key="3">
    <source>
        <dbReference type="Proteomes" id="UP000195755"/>
    </source>
</evidence>
<feature type="transmembrane region" description="Helical" evidence="1">
    <location>
        <begin position="299"/>
        <end position="323"/>
    </location>
</feature>
<protein>
    <recommendedName>
        <fullName evidence="4">ABC transporter permease</fullName>
    </recommendedName>
</protein>
<organism evidence="2 3">
    <name type="scientific">Streptomyces albireticuli</name>
    <dbReference type="NCBI Taxonomy" id="1940"/>
    <lineage>
        <taxon>Bacteria</taxon>
        <taxon>Bacillati</taxon>
        <taxon>Actinomycetota</taxon>
        <taxon>Actinomycetes</taxon>
        <taxon>Kitasatosporales</taxon>
        <taxon>Streptomycetaceae</taxon>
        <taxon>Streptomyces</taxon>
    </lineage>
</organism>
<feature type="transmembrane region" description="Helical" evidence="1">
    <location>
        <begin position="135"/>
        <end position="157"/>
    </location>
</feature>
<dbReference type="GO" id="GO:0005886">
    <property type="term" value="C:plasma membrane"/>
    <property type="evidence" value="ECO:0007669"/>
    <property type="project" value="UniProtKB-SubCell"/>
</dbReference>
<feature type="transmembrane region" description="Helical" evidence="1">
    <location>
        <begin position="34"/>
        <end position="52"/>
    </location>
</feature>
<feature type="transmembrane region" description="Helical" evidence="1">
    <location>
        <begin position="88"/>
        <end position="108"/>
    </location>
</feature>
<feature type="transmembrane region" description="Helical" evidence="1">
    <location>
        <begin position="203"/>
        <end position="221"/>
    </location>
</feature>
<dbReference type="Pfam" id="PF12679">
    <property type="entry name" value="ABC2_membrane_2"/>
    <property type="match status" value="1"/>
</dbReference>
<feature type="transmembrane region" description="Helical" evidence="1">
    <location>
        <begin position="177"/>
        <end position="196"/>
    </location>
</feature>
<name>A0A1Z2KX26_9ACTN</name>
<evidence type="ECO:0000256" key="1">
    <source>
        <dbReference type="SAM" id="Phobius"/>
    </source>
</evidence>
<dbReference type="GO" id="GO:0140359">
    <property type="term" value="F:ABC-type transporter activity"/>
    <property type="evidence" value="ECO:0007669"/>
    <property type="project" value="InterPro"/>
</dbReference>
<dbReference type="KEGG" id="salj:SMD11_0939"/>
<keyword evidence="1" id="KW-0472">Membrane</keyword>
<dbReference type="Proteomes" id="UP000195755">
    <property type="component" value="Chromosome"/>
</dbReference>
<dbReference type="RefSeq" id="WP_234365892.1">
    <property type="nucleotide sequence ID" value="NZ_CP021744.1"/>
</dbReference>
<proteinExistence type="predicted"/>
<sequence length="328" mass="35591">MTTTVKETPRAGGGKRPPRVLRGMAWLVWRQHRTAFVACLLLAAASCVNMLWQRGATQDFLARGRAEGTAVDLLEAFQGAQSSAFQNAVWTLSLVPVVAGVFLGAPLISGDRERGTVKLVTTQSVTRGRWIATKLGLAALVTLVCSAALSAVFTWWWEPAHLYVNSGHWDESGVFDNTGPMLVAMALLHFAAGAALGMFVRRTVAAMVLAFGFTYAVEVVWDAVRPRLGTARAVTSPVEAGRPSLPEGAVRHDEWTVDAHGGLHGFGTCFNERTPEGCRANEGIVAHRLEYFGYDQMNAMQWTGAAILLALAAAILTFTVWWARRRPL</sequence>
<dbReference type="AlphaFoldDB" id="A0A1Z2KX26"/>
<gene>
    <name evidence="2" type="ORF">SMD11_0939</name>
</gene>
<keyword evidence="1" id="KW-1133">Transmembrane helix</keyword>
<evidence type="ECO:0008006" key="4">
    <source>
        <dbReference type="Google" id="ProtNLM"/>
    </source>
</evidence>
<accession>A0A1Z2KX26</accession>